<gene>
    <name evidence="3" type="primary">LOC131804200</name>
</gene>
<feature type="coiled-coil region" evidence="1">
    <location>
        <begin position="121"/>
        <end position="156"/>
    </location>
</feature>
<sequence>MDSDHYLVAAKVRTCLSVAAKVQSNTTRKLDVEKLQSQKIAEAYSAQLTHLLDESTPCPDNIEAQWQRIAHSLQTAAKATLGYQRPPARNPWYDQEFRNATEVKNTAYRATLQTVATRNARENYREKRREEKRIFRKKKKEQEKREREQIEMYRSKNEVRKFYQRVKHQTEGFGAGTSSYRDEEGNLVTETYSVLRIWKEHFAKLLVSNNGGEEDTPEPISDDGIECIPPSQDEVRIAINRLKNNKAAGADGLPAELFKTVGQKLIRSMHQLIRKMWLEEFFGLMESLDHSYENEAGQTQKVSGVLCREIITSFFLSFLFCVLDTRIGRLDLDIDKVDDLRE</sequence>
<keyword evidence="2" id="KW-1185">Reference proteome</keyword>
<reference evidence="3" key="1">
    <citation type="submission" date="2025-08" db="UniProtKB">
        <authorList>
            <consortium name="RefSeq"/>
        </authorList>
    </citation>
    <scope>IDENTIFICATION</scope>
    <source>
        <strain evidence="3">Aabys</strain>
        <tissue evidence="3">Whole body</tissue>
    </source>
</reference>
<dbReference type="Proteomes" id="UP001652621">
    <property type="component" value="Unplaced"/>
</dbReference>
<proteinExistence type="predicted"/>
<evidence type="ECO:0000313" key="2">
    <source>
        <dbReference type="Proteomes" id="UP001652621"/>
    </source>
</evidence>
<evidence type="ECO:0000313" key="3">
    <source>
        <dbReference type="RefSeq" id="XP_058982687.1"/>
    </source>
</evidence>
<dbReference type="RefSeq" id="XP_058982687.1">
    <property type="nucleotide sequence ID" value="XM_059126704.1"/>
</dbReference>
<accession>A0ABM3VA81</accession>
<dbReference type="GeneID" id="131804200"/>
<dbReference type="PANTHER" id="PTHR19446">
    <property type="entry name" value="REVERSE TRANSCRIPTASES"/>
    <property type="match status" value="1"/>
</dbReference>
<protein>
    <submittedName>
        <fullName evidence="3">Uncharacterized protein LOC131804200</fullName>
    </submittedName>
</protein>
<keyword evidence="1" id="KW-0175">Coiled coil</keyword>
<evidence type="ECO:0000256" key="1">
    <source>
        <dbReference type="SAM" id="Coils"/>
    </source>
</evidence>
<organism evidence="2 3">
    <name type="scientific">Musca domestica</name>
    <name type="common">House fly</name>
    <dbReference type="NCBI Taxonomy" id="7370"/>
    <lineage>
        <taxon>Eukaryota</taxon>
        <taxon>Metazoa</taxon>
        <taxon>Ecdysozoa</taxon>
        <taxon>Arthropoda</taxon>
        <taxon>Hexapoda</taxon>
        <taxon>Insecta</taxon>
        <taxon>Pterygota</taxon>
        <taxon>Neoptera</taxon>
        <taxon>Endopterygota</taxon>
        <taxon>Diptera</taxon>
        <taxon>Brachycera</taxon>
        <taxon>Muscomorpha</taxon>
        <taxon>Muscoidea</taxon>
        <taxon>Muscidae</taxon>
        <taxon>Musca</taxon>
    </lineage>
</organism>
<name>A0ABM3VA81_MUSDO</name>